<feature type="transmembrane region" description="Helical" evidence="1">
    <location>
        <begin position="12"/>
        <end position="30"/>
    </location>
</feature>
<feature type="transmembrane region" description="Helical" evidence="1">
    <location>
        <begin position="200"/>
        <end position="218"/>
    </location>
</feature>
<dbReference type="AlphaFoldDB" id="A0A6C2U9T8"/>
<keyword evidence="1" id="KW-0472">Membrane</keyword>
<keyword evidence="1" id="KW-0812">Transmembrane</keyword>
<accession>A0A6C2U9T8</accession>
<evidence type="ECO:0000313" key="2">
    <source>
        <dbReference type="EMBL" id="VGO16858.1"/>
    </source>
</evidence>
<evidence type="ECO:0000256" key="1">
    <source>
        <dbReference type="SAM" id="Phobius"/>
    </source>
</evidence>
<feature type="transmembrane region" description="Helical" evidence="1">
    <location>
        <begin position="42"/>
        <end position="64"/>
    </location>
</feature>
<protein>
    <recommendedName>
        <fullName evidence="4">MFS transporter</fullName>
    </recommendedName>
</protein>
<organism evidence="2 3">
    <name type="scientific">Pontiella desulfatans</name>
    <dbReference type="NCBI Taxonomy" id="2750659"/>
    <lineage>
        <taxon>Bacteria</taxon>
        <taxon>Pseudomonadati</taxon>
        <taxon>Kiritimatiellota</taxon>
        <taxon>Kiritimatiellia</taxon>
        <taxon>Kiritimatiellales</taxon>
        <taxon>Pontiellaceae</taxon>
        <taxon>Pontiella</taxon>
    </lineage>
</organism>
<feature type="transmembrane region" description="Helical" evidence="1">
    <location>
        <begin position="71"/>
        <end position="89"/>
    </location>
</feature>
<feature type="transmembrane region" description="Helical" evidence="1">
    <location>
        <begin position="154"/>
        <end position="180"/>
    </location>
</feature>
<keyword evidence="3" id="KW-1185">Reference proteome</keyword>
<evidence type="ECO:0008006" key="4">
    <source>
        <dbReference type="Google" id="ProtNLM"/>
    </source>
</evidence>
<dbReference type="RefSeq" id="WP_136082379.1">
    <property type="nucleotide sequence ID" value="NZ_CAAHFG010000004.1"/>
</dbReference>
<dbReference type="NCBIfam" id="NF041646">
    <property type="entry name" value="VC0807_fam"/>
    <property type="match status" value="1"/>
</dbReference>
<evidence type="ECO:0000313" key="3">
    <source>
        <dbReference type="Proteomes" id="UP000366872"/>
    </source>
</evidence>
<dbReference type="EMBL" id="CAAHFG010000004">
    <property type="protein sequence ID" value="VGO16858.1"/>
    <property type="molecule type" value="Genomic_DNA"/>
</dbReference>
<feature type="transmembrane region" description="Helical" evidence="1">
    <location>
        <begin position="101"/>
        <end position="122"/>
    </location>
</feature>
<sequence length="254" mass="27754">MDNSKHKQENPLISILVNVVIPVAILSLLSDKEKSLGPIPGLGPVWALVVGLAFPITFGLRTLIRSRKPDFMSIIGIVSVSLTGIFGILELPRMALAIKEAAIPLLLGLAIVVSLKTPFPLIKKILMTESLFDVERLTSALKEKGNEAVFEKRLVGLTWGFASSMFLSSVLNFFMVMTLVHSDPVTEKSAYVAEIGKMTGWSHVVILVPCLVIMFFVMNKLFNTLTELTGCKLDDLLAAHHREKEALAADPSSE</sequence>
<proteinExistence type="predicted"/>
<reference evidence="2 3" key="1">
    <citation type="submission" date="2019-04" db="EMBL/GenBank/DDBJ databases">
        <authorList>
            <person name="Van Vliet M D."/>
        </authorList>
    </citation>
    <scope>NUCLEOTIDE SEQUENCE [LARGE SCALE GENOMIC DNA]</scope>
    <source>
        <strain evidence="2 3">F1</strain>
    </source>
</reference>
<keyword evidence="1" id="KW-1133">Transmembrane helix</keyword>
<gene>
    <name evidence="2" type="ORF">PDESU_05450</name>
</gene>
<dbReference type="Proteomes" id="UP000366872">
    <property type="component" value="Unassembled WGS sequence"/>
</dbReference>
<name>A0A6C2U9T8_PONDE</name>